<dbReference type="Proteomes" id="UP001317779">
    <property type="component" value="Chromosome"/>
</dbReference>
<dbReference type="InterPro" id="IPR027417">
    <property type="entry name" value="P-loop_NTPase"/>
</dbReference>
<dbReference type="Gene3D" id="3.40.50.300">
    <property type="entry name" value="P-loop containing nucleotide triphosphate hydrolases"/>
    <property type="match status" value="1"/>
</dbReference>
<gene>
    <name evidence="2" type="ORF">Microterr_22360</name>
</gene>
<evidence type="ECO:0000256" key="1">
    <source>
        <dbReference type="SAM" id="MobiDB-lite"/>
    </source>
</evidence>
<dbReference type="RefSeq" id="WP_263797835.1">
    <property type="nucleotide sequence ID" value="NZ_AP027141.1"/>
</dbReference>
<protein>
    <recommendedName>
        <fullName evidence="4">NadR/Ttd14 AAA domain-containing protein</fullName>
    </recommendedName>
</protein>
<dbReference type="SUPFAM" id="SSF52540">
    <property type="entry name" value="P-loop containing nucleoside triphosphate hydrolases"/>
    <property type="match status" value="1"/>
</dbReference>
<feature type="compositionally biased region" description="Basic and acidic residues" evidence="1">
    <location>
        <begin position="199"/>
        <end position="209"/>
    </location>
</feature>
<accession>A0ABM8E1B7</accession>
<name>A0ABM8E1B7_9MICO</name>
<keyword evidence="3" id="KW-1185">Reference proteome</keyword>
<dbReference type="EMBL" id="AP027141">
    <property type="protein sequence ID" value="BDV31576.1"/>
    <property type="molecule type" value="Genomic_DNA"/>
</dbReference>
<evidence type="ECO:0000313" key="3">
    <source>
        <dbReference type="Proteomes" id="UP001317779"/>
    </source>
</evidence>
<proteinExistence type="predicted"/>
<feature type="region of interest" description="Disordered" evidence="1">
    <location>
        <begin position="179"/>
        <end position="209"/>
    </location>
</feature>
<sequence>MRIVVSGTHASGKSTLVSDFAVRHPEFVVLPDPFELVDESWDSPNAALFATQLRLAAARLHPDQTAGHLVSERGPIDFLAYLLALDELNRATSSRELIERSIEMSREAMRYVDLLVVLPLVEGAEIFAPVDEDLPLREVMNDVLLDLVADDEVVGAKANVVEIGGDRNQRLAVLETLTIPAPPTPEDRDPHPGTPEVGALRREWSGRAG</sequence>
<reference evidence="2 3" key="1">
    <citation type="submission" date="2022-12" db="EMBL/GenBank/DDBJ databases">
        <title>Microbacterium terricola strain KV-448 chromosome, complete genome.</title>
        <authorList>
            <person name="Oshima T."/>
            <person name="Moriya T."/>
            <person name="Bessho Y."/>
        </authorList>
    </citation>
    <scope>NUCLEOTIDE SEQUENCE [LARGE SCALE GENOMIC DNA]</scope>
    <source>
        <strain evidence="2 3">KV-448</strain>
    </source>
</reference>
<evidence type="ECO:0000313" key="2">
    <source>
        <dbReference type="EMBL" id="BDV31576.1"/>
    </source>
</evidence>
<organism evidence="2 3">
    <name type="scientific">Microbacterium terricola</name>
    <dbReference type="NCBI Taxonomy" id="344163"/>
    <lineage>
        <taxon>Bacteria</taxon>
        <taxon>Bacillati</taxon>
        <taxon>Actinomycetota</taxon>
        <taxon>Actinomycetes</taxon>
        <taxon>Micrococcales</taxon>
        <taxon>Microbacteriaceae</taxon>
        <taxon>Microbacterium</taxon>
    </lineage>
</organism>
<evidence type="ECO:0008006" key="4">
    <source>
        <dbReference type="Google" id="ProtNLM"/>
    </source>
</evidence>